<keyword evidence="5 8" id="KW-0274">FAD</keyword>
<evidence type="ECO:0000256" key="4">
    <source>
        <dbReference type="ARBA" id="ARBA00022630"/>
    </source>
</evidence>
<dbReference type="Proteomes" id="UP001565927">
    <property type="component" value="Unassembled WGS sequence"/>
</dbReference>
<evidence type="ECO:0000256" key="8">
    <source>
        <dbReference type="RuleBase" id="RU003862"/>
    </source>
</evidence>
<organism evidence="9 10">
    <name type="scientific">Kineococcus halophytocola</name>
    <dbReference type="NCBI Taxonomy" id="3234027"/>
    <lineage>
        <taxon>Bacteria</taxon>
        <taxon>Bacillati</taxon>
        <taxon>Actinomycetota</taxon>
        <taxon>Actinomycetes</taxon>
        <taxon>Kineosporiales</taxon>
        <taxon>Kineosporiaceae</taxon>
        <taxon>Kineococcus</taxon>
    </lineage>
</organism>
<evidence type="ECO:0000256" key="3">
    <source>
        <dbReference type="ARBA" id="ARBA00006743"/>
    </source>
</evidence>
<dbReference type="EMBL" id="JBGFTU010000011">
    <property type="protein sequence ID" value="MEZ0165288.1"/>
    <property type="molecule type" value="Genomic_DNA"/>
</dbReference>
<name>A0ABV4H3M9_9ACTN</name>
<dbReference type="Pfam" id="PF02219">
    <property type="entry name" value="MTHFR"/>
    <property type="match status" value="1"/>
</dbReference>
<evidence type="ECO:0000256" key="6">
    <source>
        <dbReference type="ARBA" id="ARBA00023002"/>
    </source>
</evidence>
<evidence type="ECO:0000256" key="1">
    <source>
        <dbReference type="ARBA" id="ARBA00001974"/>
    </source>
</evidence>
<dbReference type="CDD" id="cd00537">
    <property type="entry name" value="MTHFR"/>
    <property type="match status" value="1"/>
</dbReference>
<accession>A0ABV4H3M9</accession>
<evidence type="ECO:0000256" key="5">
    <source>
        <dbReference type="ARBA" id="ARBA00022827"/>
    </source>
</evidence>
<dbReference type="Gene3D" id="3.20.20.220">
    <property type="match status" value="1"/>
</dbReference>
<comment type="catalytic activity">
    <reaction evidence="7">
        <text>(6S)-5-methyl-5,6,7,8-tetrahydrofolate + NAD(+) = (6R)-5,10-methylene-5,6,7,8-tetrahydrofolate + NADH + H(+)</text>
        <dbReference type="Rhea" id="RHEA:19821"/>
        <dbReference type="ChEBI" id="CHEBI:15378"/>
        <dbReference type="ChEBI" id="CHEBI:15636"/>
        <dbReference type="ChEBI" id="CHEBI:18608"/>
        <dbReference type="ChEBI" id="CHEBI:57540"/>
        <dbReference type="ChEBI" id="CHEBI:57945"/>
        <dbReference type="EC" id="1.5.1.54"/>
    </reaction>
    <physiologicalReaction direction="right-to-left" evidence="7">
        <dbReference type="Rhea" id="RHEA:19823"/>
    </physiologicalReaction>
</comment>
<evidence type="ECO:0000256" key="2">
    <source>
        <dbReference type="ARBA" id="ARBA00004777"/>
    </source>
</evidence>
<dbReference type="SUPFAM" id="SSF51730">
    <property type="entry name" value="FAD-linked oxidoreductase"/>
    <property type="match status" value="1"/>
</dbReference>
<dbReference type="RefSeq" id="WP_370441513.1">
    <property type="nucleotide sequence ID" value="NZ_JBGFTU010000011.1"/>
</dbReference>
<evidence type="ECO:0000313" key="10">
    <source>
        <dbReference type="Proteomes" id="UP001565927"/>
    </source>
</evidence>
<keyword evidence="4 8" id="KW-0285">Flavoprotein</keyword>
<sequence>MTLAPLVAGAAGRPTLSFELFPPRTPDGRDALWRRLSDLLGTSPDFVSVTFGAAGVTRGPSRDLLAHVLSSTAVPAMAHLTCVGSSRREVVDLACEFFDAGVRNVLALRGDPPAGAGEFSPHPDGVPTARDLVELLQVADRRRLALRGGRLPVDVPPLSLAVAAFPRDRDEHELAVLRAKQDAGARFAVCQVGWSAREYAGFVARARAAGVTMPLLPGLAVTHEARRLARIGELTGVPVPRALLAALGTGDVRDRRRAATAFSSGLARDLLDAGAPGLHLYTFNAVEPVLDLLDHLDLTRPTERRARAAGGVTR</sequence>
<reference evidence="9 10" key="1">
    <citation type="submission" date="2024-07" db="EMBL/GenBank/DDBJ databases">
        <authorList>
            <person name="Thanompreechachai J."/>
            <person name="Duangmal K."/>
        </authorList>
    </citation>
    <scope>NUCLEOTIDE SEQUENCE [LARGE SCALE GENOMIC DNA]</scope>
    <source>
        <strain evidence="9 10">LSe6-4</strain>
    </source>
</reference>
<evidence type="ECO:0000256" key="7">
    <source>
        <dbReference type="ARBA" id="ARBA00048628"/>
    </source>
</evidence>
<comment type="cofactor">
    <cofactor evidence="1 8">
        <name>FAD</name>
        <dbReference type="ChEBI" id="CHEBI:57692"/>
    </cofactor>
</comment>
<comment type="pathway">
    <text evidence="2 8">One-carbon metabolism; tetrahydrofolate interconversion.</text>
</comment>
<dbReference type="InterPro" id="IPR029041">
    <property type="entry name" value="FAD-linked_oxidoreductase-like"/>
</dbReference>
<dbReference type="PANTHER" id="PTHR45754">
    <property type="entry name" value="METHYLENETETRAHYDROFOLATE REDUCTASE"/>
    <property type="match status" value="1"/>
</dbReference>
<dbReference type="PANTHER" id="PTHR45754:SF3">
    <property type="entry name" value="METHYLENETETRAHYDROFOLATE REDUCTASE (NADPH)"/>
    <property type="match status" value="1"/>
</dbReference>
<gene>
    <name evidence="9" type="ORF">AB2L27_11020</name>
</gene>
<comment type="similarity">
    <text evidence="3 8">Belongs to the methylenetetrahydrofolate reductase family.</text>
</comment>
<proteinExistence type="inferred from homology"/>
<keyword evidence="10" id="KW-1185">Reference proteome</keyword>
<comment type="caution">
    <text evidence="9">The sequence shown here is derived from an EMBL/GenBank/DDBJ whole genome shotgun (WGS) entry which is preliminary data.</text>
</comment>
<keyword evidence="6 8" id="KW-0560">Oxidoreductase</keyword>
<evidence type="ECO:0000313" key="9">
    <source>
        <dbReference type="EMBL" id="MEZ0165288.1"/>
    </source>
</evidence>
<protein>
    <recommendedName>
        <fullName evidence="8">Methylenetetrahydrofolate reductase</fullName>
    </recommendedName>
</protein>
<dbReference type="InterPro" id="IPR003171">
    <property type="entry name" value="Mehydrof_redctse-like"/>
</dbReference>